<feature type="chain" id="PRO_5046069569" description="Lipoprotein" evidence="1">
    <location>
        <begin position="28"/>
        <end position="578"/>
    </location>
</feature>
<dbReference type="EMBL" id="JADCKC010000002">
    <property type="protein sequence ID" value="MBE5037959.1"/>
    <property type="molecule type" value="Genomic_DNA"/>
</dbReference>
<protein>
    <recommendedName>
        <fullName evidence="4">Lipoprotein</fullName>
    </recommendedName>
</protein>
<dbReference type="RefSeq" id="WP_193501687.1">
    <property type="nucleotide sequence ID" value="NZ_JADCKC010000002.1"/>
</dbReference>
<evidence type="ECO:0000256" key="1">
    <source>
        <dbReference type="SAM" id="SignalP"/>
    </source>
</evidence>
<proteinExistence type="predicted"/>
<dbReference type="Proteomes" id="UP000768567">
    <property type="component" value="Unassembled WGS sequence"/>
</dbReference>
<evidence type="ECO:0008006" key="4">
    <source>
        <dbReference type="Google" id="ProtNLM"/>
    </source>
</evidence>
<keyword evidence="3" id="KW-1185">Reference proteome</keyword>
<reference evidence="2 3" key="1">
    <citation type="submission" date="2020-10" db="EMBL/GenBank/DDBJ databases">
        <title>ChiBAC.</title>
        <authorList>
            <person name="Zenner C."/>
            <person name="Hitch T.C.A."/>
            <person name="Clavel T."/>
        </authorList>
    </citation>
    <scope>NUCLEOTIDE SEQUENCE [LARGE SCALE GENOMIC DNA]</scope>
    <source>
        <strain evidence="2 3">DSM 109015</strain>
    </source>
</reference>
<accession>A0ABR9R499</accession>
<sequence>MMKKKGWIRAGAAALAAMMLVSCSELVEPPYQLPQWASAIVEPEQTDVETVEATAKVDVYYDNTQSMYGFATGGTMVRAVAALRDVVNQYKNTTTYTLGGSSGGYLQWMPFTGDIYTSMVDYEGFYTVGKGSFMTGTGPLQMLYYDENTLDPTAINVVITDLAEQNVDTSDLAAKINENILSQDGYSAALIGIQGDFVGTKYVSDIDAVNQMNGVEVNGKVPIYILITGPDASLNIYVDNLVASFQNYELVENTDFFVARYHAGNSARALTHDDIITVGPAQEQENMKKKDWETALINENLGLSQIDASHLDTLIQTDHYLDMFAYEKNIDANGINAGRLTLNYFLPIGRTDGLDLPVQIKIYDTDEQAPTSQLQELYDTKDKVHYSELVTTEEADSLESWQSENPNVTDAWEILNEDGEAKGLAGWQDVRQITRDKDMTISVETIEAGTPVYDMVMEPDGRDPGDYYEGTDMGLAAESDLLHITIEFSTEPEERMGDTILLNIPVYAMAESVENLPDWITAWDSAGTQDYIYHTFGLENFFRTLFGLNVIGDEAYNQALREVKIADITTCVTGLPVR</sequence>
<evidence type="ECO:0000313" key="3">
    <source>
        <dbReference type="Proteomes" id="UP000768567"/>
    </source>
</evidence>
<organism evidence="2 3">
    <name type="scientific">Gemmiger gallinarum</name>
    <dbReference type="NCBI Taxonomy" id="2779354"/>
    <lineage>
        <taxon>Bacteria</taxon>
        <taxon>Bacillati</taxon>
        <taxon>Bacillota</taxon>
        <taxon>Clostridia</taxon>
        <taxon>Eubacteriales</taxon>
        <taxon>Gemmiger</taxon>
    </lineage>
</organism>
<comment type="caution">
    <text evidence="2">The sequence shown here is derived from an EMBL/GenBank/DDBJ whole genome shotgun (WGS) entry which is preliminary data.</text>
</comment>
<gene>
    <name evidence="2" type="ORF">INF35_09200</name>
</gene>
<keyword evidence="1" id="KW-0732">Signal</keyword>
<evidence type="ECO:0000313" key="2">
    <source>
        <dbReference type="EMBL" id="MBE5037959.1"/>
    </source>
</evidence>
<dbReference type="PROSITE" id="PS51257">
    <property type="entry name" value="PROKAR_LIPOPROTEIN"/>
    <property type="match status" value="1"/>
</dbReference>
<name>A0ABR9R499_9FIRM</name>
<feature type="signal peptide" evidence="1">
    <location>
        <begin position="1"/>
        <end position="27"/>
    </location>
</feature>